<dbReference type="PANTHER" id="PTHR13191">
    <property type="entry name" value="RIBOSOMAL RNA PROCESSING PROTEIN 7-RELATED"/>
    <property type="match status" value="1"/>
</dbReference>
<dbReference type="CDD" id="cd12951">
    <property type="entry name" value="RRP7_Rrp7A"/>
    <property type="match status" value="1"/>
</dbReference>
<accession>A0AAV7F5R0</accession>
<feature type="compositionally biased region" description="Basic and acidic residues" evidence="3">
    <location>
        <begin position="54"/>
        <end position="77"/>
    </location>
</feature>
<dbReference type="InterPro" id="IPR024326">
    <property type="entry name" value="RRP7_C"/>
</dbReference>
<gene>
    <name evidence="5" type="ORF">H6P81_001023</name>
</gene>
<evidence type="ECO:0000256" key="2">
    <source>
        <dbReference type="SAM" id="Coils"/>
    </source>
</evidence>
<dbReference type="PANTHER" id="PTHR13191:SF0">
    <property type="entry name" value="RIBOSOMAL RNA-PROCESSING PROTEIN 7 HOMOLOG A-RELATED"/>
    <property type="match status" value="1"/>
</dbReference>
<dbReference type="Pfam" id="PF12923">
    <property type="entry name" value="RRP7"/>
    <property type="match status" value="1"/>
</dbReference>
<feature type="compositionally biased region" description="Basic and acidic residues" evidence="3">
    <location>
        <begin position="96"/>
        <end position="115"/>
    </location>
</feature>
<dbReference type="EMBL" id="JAINDJ010000002">
    <property type="protein sequence ID" value="KAG9456515.1"/>
    <property type="molecule type" value="Genomic_DNA"/>
</dbReference>
<dbReference type="AlphaFoldDB" id="A0AAV7F5R0"/>
<feature type="coiled-coil region" evidence="2">
    <location>
        <begin position="175"/>
        <end position="208"/>
    </location>
</feature>
<reference evidence="5 6" key="1">
    <citation type="submission" date="2021-07" db="EMBL/GenBank/DDBJ databases">
        <title>The Aristolochia fimbriata genome: insights into angiosperm evolution, floral development and chemical biosynthesis.</title>
        <authorList>
            <person name="Jiao Y."/>
        </authorList>
    </citation>
    <scope>NUCLEOTIDE SEQUENCE [LARGE SCALE GENOMIC DNA]</scope>
    <source>
        <strain evidence="5">IBCAS-2021</strain>
        <tissue evidence="5">Leaf</tissue>
    </source>
</reference>
<evidence type="ECO:0000313" key="5">
    <source>
        <dbReference type="EMBL" id="KAG9456515.1"/>
    </source>
</evidence>
<dbReference type="GO" id="GO:0000028">
    <property type="term" value="P:ribosomal small subunit assembly"/>
    <property type="evidence" value="ECO:0007669"/>
    <property type="project" value="TreeGrafter"/>
</dbReference>
<dbReference type="InterPro" id="IPR040446">
    <property type="entry name" value="RRP7"/>
</dbReference>
<dbReference type="GO" id="GO:0006364">
    <property type="term" value="P:rRNA processing"/>
    <property type="evidence" value="ECO:0007669"/>
    <property type="project" value="TreeGrafter"/>
</dbReference>
<feature type="compositionally biased region" description="Basic residues" evidence="3">
    <location>
        <begin position="119"/>
        <end position="136"/>
    </location>
</feature>
<evidence type="ECO:0000259" key="4">
    <source>
        <dbReference type="Pfam" id="PF12923"/>
    </source>
</evidence>
<comment type="similarity">
    <text evidence="1">Belongs to the RRP7 family.</text>
</comment>
<feature type="region of interest" description="Disordered" evidence="3">
    <location>
        <begin position="44"/>
        <end position="144"/>
    </location>
</feature>
<dbReference type="GO" id="GO:0032545">
    <property type="term" value="C:CURI complex"/>
    <property type="evidence" value="ECO:0007669"/>
    <property type="project" value="TreeGrafter"/>
</dbReference>
<keyword evidence="2" id="KW-0175">Coiled coil</keyword>
<feature type="domain" description="Ribosomal RNA-processing protein 7 C-terminal" evidence="4">
    <location>
        <begin position="170"/>
        <end position="292"/>
    </location>
</feature>
<protein>
    <recommendedName>
        <fullName evidence="4">Ribosomal RNA-processing protein 7 C-terminal domain-containing protein</fullName>
    </recommendedName>
</protein>
<dbReference type="Proteomes" id="UP000825729">
    <property type="component" value="Unassembled WGS sequence"/>
</dbReference>
<dbReference type="Gene3D" id="6.10.250.1770">
    <property type="match status" value="1"/>
</dbReference>
<dbReference type="GO" id="GO:0034456">
    <property type="term" value="C:UTP-C complex"/>
    <property type="evidence" value="ECO:0007669"/>
    <property type="project" value="TreeGrafter"/>
</dbReference>
<sequence>MQTPFDFLGVGLRRFGTGEPKFLSSSSLLSLLALAIIHFSSSSSNSLMAKKQRKQEDRAHNSASKADHIRRENEETRNNSTSDGSVGEIIKHNKRVQAESRSRMANDVEPLERKNGTNKLKKGKKAKSKNHNKPQKVKNNELEEDEVYQISSGDEDCSKGMKKWLTEYHQNRPGLEVLQQRIDEFIIAHEAQEEKAREEREARAAEGGWTVVVHHKGRKKTTDEESGITVGSVSQVAVVDKMGKKKNKVALDFYNFQRREAQRHEVMMLQNKFEQDKKRIQQLRAARKFKPY</sequence>
<evidence type="ECO:0000256" key="3">
    <source>
        <dbReference type="SAM" id="MobiDB-lite"/>
    </source>
</evidence>
<evidence type="ECO:0000256" key="1">
    <source>
        <dbReference type="ARBA" id="ARBA00006110"/>
    </source>
</evidence>
<proteinExistence type="inferred from homology"/>
<comment type="caution">
    <text evidence="5">The sequence shown here is derived from an EMBL/GenBank/DDBJ whole genome shotgun (WGS) entry which is preliminary data.</text>
</comment>
<evidence type="ECO:0000313" key="6">
    <source>
        <dbReference type="Proteomes" id="UP000825729"/>
    </source>
</evidence>
<organism evidence="5 6">
    <name type="scientific">Aristolochia fimbriata</name>
    <name type="common">White veined hardy Dutchman's pipe vine</name>
    <dbReference type="NCBI Taxonomy" id="158543"/>
    <lineage>
        <taxon>Eukaryota</taxon>
        <taxon>Viridiplantae</taxon>
        <taxon>Streptophyta</taxon>
        <taxon>Embryophyta</taxon>
        <taxon>Tracheophyta</taxon>
        <taxon>Spermatophyta</taxon>
        <taxon>Magnoliopsida</taxon>
        <taxon>Magnoliidae</taxon>
        <taxon>Piperales</taxon>
        <taxon>Aristolochiaceae</taxon>
        <taxon>Aristolochia</taxon>
    </lineage>
</organism>
<name>A0AAV7F5R0_ARIFI</name>
<keyword evidence="6" id="KW-1185">Reference proteome</keyword>